<dbReference type="PANTHER" id="PTHR43391:SF14">
    <property type="entry name" value="DEHYDROGENASE_REDUCTASE SDR FAMILY PROTEIN 7-LIKE"/>
    <property type="match status" value="1"/>
</dbReference>
<dbReference type="InterPro" id="IPR036291">
    <property type="entry name" value="NAD(P)-bd_dom_sf"/>
</dbReference>
<comment type="similarity">
    <text evidence="1 4">Belongs to the short-chain dehydrogenases/reductases (SDR) family.</text>
</comment>
<dbReference type="Proteomes" id="UP000241074">
    <property type="component" value="Chromosome"/>
</dbReference>
<keyword evidence="6" id="KW-1185">Reference proteome</keyword>
<dbReference type="CDD" id="cd05233">
    <property type="entry name" value="SDR_c"/>
    <property type="match status" value="1"/>
</dbReference>
<dbReference type="SUPFAM" id="SSF51735">
    <property type="entry name" value="NAD(P)-binding Rossmann-fold domains"/>
    <property type="match status" value="1"/>
</dbReference>
<evidence type="ECO:0000256" key="3">
    <source>
        <dbReference type="ARBA" id="ARBA00023002"/>
    </source>
</evidence>
<dbReference type="PANTHER" id="PTHR43391">
    <property type="entry name" value="RETINOL DEHYDROGENASE-RELATED"/>
    <property type="match status" value="1"/>
</dbReference>
<gene>
    <name evidence="5" type="ORF">C7S18_08460</name>
</gene>
<dbReference type="PROSITE" id="PS00061">
    <property type="entry name" value="ADH_SHORT"/>
    <property type="match status" value="1"/>
</dbReference>
<dbReference type="Pfam" id="PF00106">
    <property type="entry name" value="adh_short"/>
    <property type="match status" value="1"/>
</dbReference>
<dbReference type="KEGG" id="xba:C7S18_08460"/>
<keyword evidence="2" id="KW-0521">NADP</keyword>
<dbReference type="InterPro" id="IPR002347">
    <property type="entry name" value="SDR_fam"/>
</dbReference>
<dbReference type="PRINTS" id="PR00080">
    <property type="entry name" value="SDRFAMILY"/>
</dbReference>
<sequence>MRQLKRYEGDKLMNLHGARILITGAAGGLGSKTTELLIRAGARVIGVDIRKPEGNWPGTRFVTADLTKREEAREAIDRAIEALGGLDILVNNAGTLSLQDAGIQPTLGSRHSMEVNFWALWNLTAEAMPHLLKTNGKVINIASLFAAVNAPLIPSYGASKRAVVAFSDSLRMQYHGRVTVTTMYPGFINTAIHTDAVRQGLSVAKIIDIRPLGLKLVSLEEPVAAAAAGVVRACRRQYRDVGTTRMGTLTLWAARHLPSFVDAFIRTRIGYMIRKGTLKIELDNPVFP</sequence>
<dbReference type="Gene3D" id="3.40.50.720">
    <property type="entry name" value="NAD(P)-binding Rossmann-like Domain"/>
    <property type="match status" value="1"/>
</dbReference>
<evidence type="ECO:0000313" key="5">
    <source>
        <dbReference type="EMBL" id="AVP97226.1"/>
    </source>
</evidence>
<protein>
    <submittedName>
        <fullName evidence="5">Short-chain dehydrogenase</fullName>
    </submittedName>
</protein>
<dbReference type="InterPro" id="IPR020904">
    <property type="entry name" value="Sc_DH/Rdtase_CS"/>
</dbReference>
<accession>A0A2P1PQV1</accession>
<evidence type="ECO:0000256" key="4">
    <source>
        <dbReference type="RuleBase" id="RU000363"/>
    </source>
</evidence>
<reference evidence="5 6" key="1">
    <citation type="submission" date="2018-03" db="EMBL/GenBank/DDBJ databases">
        <title>Ahniella affigens gen. nov., sp. nov., a gammaproteobacterium isolated from sandy soil near a stream.</title>
        <authorList>
            <person name="Ko Y."/>
            <person name="Kim J.-H."/>
        </authorList>
    </citation>
    <scope>NUCLEOTIDE SEQUENCE [LARGE SCALE GENOMIC DNA]</scope>
    <source>
        <strain evidence="5 6">D13</strain>
    </source>
</reference>
<name>A0A2P1PQV1_9GAMM</name>
<evidence type="ECO:0000256" key="2">
    <source>
        <dbReference type="ARBA" id="ARBA00022857"/>
    </source>
</evidence>
<dbReference type="EMBL" id="CP027860">
    <property type="protein sequence ID" value="AVP97226.1"/>
    <property type="molecule type" value="Genomic_DNA"/>
</dbReference>
<evidence type="ECO:0000313" key="6">
    <source>
        <dbReference type="Proteomes" id="UP000241074"/>
    </source>
</evidence>
<dbReference type="GO" id="GO:0016491">
    <property type="term" value="F:oxidoreductase activity"/>
    <property type="evidence" value="ECO:0007669"/>
    <property type="project" value="UniProtKB-KW"/>
</dbReference>
<keyword evidence="3" id="KW-0560">Oxidoreductase</keyword>
<dbReference type="PRINTS" id="PR00081">
    <property type="entry name" value="GDHRDH"/>
</dbReference>
<reference evidence="5 6" key="2">
    <citation type="submission" date="2018-03" db="EMBL/GenBank/DDBJ databases">
        <authorList>
            <person name="Keele B.F."/>
        </authorList>
    </citation>
    <scope>NUCLEOTIDE SEQUENCE [LARGE SCALE GENOMIC DNA]</scope>
    <source>
        <strain evidence="5 6">D13</strain>
    </source>
</reference>
<organism evidence="5 6">
    <name type="scientific">Ahniella affigens</name>
    <dbReference type="NCBI Taxonomy" id="2021234"/>
    <lineage>
        <taxon>Bacteria</taxon>
        <taxon>Pseudomonadati</taxon>
        <taxon>Pseudomonadota</taxon>
        <taxon>Gammaproteobacteria</taxon>
        <taxon>Lysobacterales</taxon>
        <taxon>Rhodanobacteraceae</taxon>
        <taxon>Ahniella</taxon>
    </lineage>
</organism>
<proteinExistence type="inferred from homology"/>
<evidence type="ECO:0000256" key="1">
    <source>
        <dbReference type="ARBA" id="ARBA00006484"/>
    </source>
</evidence>
<dbReference type="AlphaFoldDB" id="A0A2P1PQV1"/>